<dbReference type="VEuPathDB" id="MicrosporidiaDB:CWI36_2464p0010"/>
<reference evidence="2 3" key="1">
    <citation type="submission" date="2017-12" db="EMBL/GenBank/DDBJ databases">
        <authorList>
            <person name="Pombert J.-F."/>
            <person name="Haag K.L."/>
            <person name="Ebert D."/>
        </authorList>
    </citation>
    <scope>NUCLEOTIDE SEQUENCE [LARGE SCALE GENOMIC DNA]</scope>
    <source>
        <strain evidence="2">BE-OM-2</strain>
    </source>
</reference>
<dbReference type="VEuPathDB" id="MicrosporidiaDB:CWI39_2145p0010"/>
<feature type="compositionally biased region" description="Basic and acidic residues" evidence="1">
    <location>
        <begin position="9"/>
        <end position="24"/>
    </location>
</feature>
<sequence>MQPQISKPAKYDSRPKYYSNREHTESKKTYDLQDTIKDLCGCTKTKKFKNEATKWHRGMIFGHEDLKMNIYKFCCTFKVPLLDALAIRQMDEEEYSSLVWVQSEDLKKSDAFTDINLREALMIHVFYVLTKGSFISDHLSDEFPRILVPYLSKEQPLSLYAQILTSNNMKALDSEWIRKIPLSKFFTDDLFKRITKMVTGYRLMNAVYVGTPRPNLDLQTLKAVSVIKKMYAKGLYWDFNPIFRNYELYHALGSFQDNLLNLIDVAFDAEEINNLKEFKLLHVKPNFDSRHVEFMNWDESLMEKLRWPIKFYDE</sequence>
<comment type="caution">
    <text evidence="2">The sequence shown here is derived from an EMBL/GenBank/DDBJ whole genome shotgun (WGS) entry which is preliminary data.</text>
</comment>
<protein>
    <submittedName>
        <fullName evidence="2">Uncharacterized protein</fullName>
    </submittedName>
</protein>
<feature type="region of interest" description="Disordered" evidence="1">
    <location>
        <begin position="1"/>
        <end position="24"/>
    </location>
</feature>
<dbReference type="AlphaFoldDB" id="A0A4Q9KTS7"/>
<accession>A0A4Q9KTS7</accession>
<dbReference type="EMBL" id="PITI01002464">
    <property type="protein sequence ID" value="TBT98262.1"/>
    <property type="molecule type" value="Genomic_DNA"/>
</dbReference>
<name>A0A4Q9KTS7_9MICR</name>
<dbReference type="Proteomes" id="UP000291404">
    <property type="component" value="Unassembled WGS sequence"/>
</dbReference>
<evidence type="ECO:0000313" key="3">
    <source>
        <dbReference type="Proteomes" id="UP000291404"/>
    </source>
</evidence>
<evidence type="ECO:0000256" key="1">
    <source>
        <dbReference type="SAM" id="MobiDB-lite"/>
    </source>
</evidence>
<evidence type="ECO:0000313" key="2">
    <source>
        <dbReference type="EMBL" id="TBT98262.1"/>
    </source>
</evidence>
<proteinExistence type="predicted"/>
<organism evidence="2 3">
    <name type="scientific">Hamiltosporidium magnivora</name>
    <dbReference type="NCBI Taxonomy" id="148818"/>
    <lineage>
        <taxon>Eukaryota</taxon>
        <taxon>Fungi</taxon>
        <taxon>Fungi incertae sedis</taxon>
        <taxon>Microsporidia</taxon>
        <taxon>Dubosqiidae</taxon>
        <taxon>Hamiltosporidium</taxon>
    </lineage>
</organism>
<gene>
    <name evidence="2" type="ORF">CWI36_2464p0010</name>
</gene>
<dbReference type="STRING" id="148818.A0A4Q9KTS7"/>
<keyword evidence="3" id="KW-1185">Reference proteome</keyword>